<keyword evidence="10" id="KW-1185">Reference proteome</keyword>
<sequence>MPMASEGLFSISVASVMEEVLKQHGTRLSDTNLASRKAEEADAIVIDTELSVCDYIAAASRRYEAARWLRKTVGVVGAKDLPEEPSEEEFRLGLRNGLILCNALNKIQPGKVPKVVVTPGDSVHLPDGAALSAYQYFENVRNFLVAVQEMGFPLFEASDLEQNTSHSLNTLVRAVLSGKKPDEVPLLVESVLCKLMEELQNHITNRNEMVQTPSKDQADGNRSFLKQKVSAELVSVPGEPRMETEESNLTKPKKESCFQMISKVENDVASKDRLLKQCVIFDQQERDIQELKQALCETRAGMKFMQMKYFEECNYLGKYLHSLAHAATGYHKVLEENRKLYNQVQDLKGNIRVYCRVRPFLPGQLCNSSVCSIDDGNISIVTPSKYGKEAHRTFNFNKVFGPSATQAEVFSDTQPLIRSVLDGYNVCIFAYGQTGSGKTFTMSGPKDLNEQSQGVNYRALSDLFFLSEQRRDMFCYEIAVQMIEIYNEQNRLNVPSANLVPVSSTSDVIELMYIGQKNRAVGATALNDRSSRSHSCLTVHVQGRDMTSGAVLRGCMHLVDLAGSERVDKSEVTGERLKEAQHINKSLSALGDVIAALAQKSSHVPYRNSKLTQLLQDSLGGQAKTLMFVHISPEMDAIGETISTLKFAERVSTVELGAARANKESGEVKELKEQILSLKAALARKGGEEHFQGMTPSPDALRMKNDAPSPVYSNQGVNAGHQMNRRQPMEDVGNIEARSKYSSKQKKPSYDFQELLATNDSLPWLDQSPRVNFQKDDERDIGSGEWVDKIMVNREEPGSMTRDGIPIGDWEGDSARLPDLFYQRFLHETTEEGNRRHTLNAARRKGSYDFDMQRNRFDFAMTDDSDELDMETSDSSEADMLWQFNLPQVGTASGGGSRIKKPHPKATKSPDIRTPSHSHIPPPSQKTSSGSGHATNRAGRQPISGSNDSKRSSSGGKMGNVK</sequence>
<dbReference type="Proteomes" id="UP001085076">
    <property type="component" value="Unassembled WGS sequence"/>
</dbReference>
<dbReference type="Pfam" id="PF16796">
    <property type="entry name" value="Microtub_bd"/>
    <property type="match status" value="1"/>
</dbReference>
<dbReference type="SUPFAM" id="SSF52540">
    <property type="entry name" value="P-loop containing nucleoside triphosphate hydrolases"/>
    <property type="match status" value="1"/>
</dbReference>
<evidence type="ECO:0000256" key="6">
    <source>
        <dbReference type="SAM" id="MobiDB-lite"/>
    </source>
</evidence>
<evidence type="ECO:0000313" key="9">
    <source>
        <dbReference type="EMBL" id="KAJ0961150.1"/>
    </source>
</evidence>
<dbReference type="PROSITE" id="PS50067">
    <property type="entry name" value="KINESIN_MOTOR_2"/>
    <property type="match status" value="1"/>
</dbReference>
<dbReference type="Gene3D" id="1.10.418.10">
    <property type="entry name" value="Calponin-like domain"/>
    <property type="match status" value="1"/>
</dbReference>
<dbReference type="PANTHER" id="PTHR47972:SF39">
    <property type="entry name" value="KINESIN-LIKE PROTEIN KIN-14I"/>
    <property type="match status" value="1"/>
</dbReference>
<reference evidence="9 10" key="1">
    <citation type="journal article" date="2022" name="Hortic Res">
        <title>The genome of Dioscorea zingiberensis sheds light on the biosynthesis, origin and evolution of the medicinally important diosgenin saponins.</title>
        <authorList>
            <person name="Li Y."/>
            <person name="Tan C."/>
            <person name="Li Z."/>
            <person name="Guo J."/>
            <person name="Li S."/>
            <person name="Chen X."/>
            <person name="Wang C."/>
            <person name="Dai X."/>
            <person name="Yang H."/>
            <person name="Song W."/>
            <person name="Hou L."/>
            <person name="Xu J."/>
            <person name="Tong Z."/>
            <person name="Xu A."/>
            <person name="Yuan X."/>
            <person name="Wang W."/>
            <person name="Yang Q."/>
            <person name="Chen L."/>
            <person name="Sun Z."/>
            <person name="Wang K."/>
            <person name="Pan B."/>
            <person name="Chen J."/>
            <person name="Bao Y."/>
            <person name="Liu F."/>
            <person name="Qi X."/>
            <person name="Gang D.R."/>
            <person name="Wen J."/>
            <person name="Li J."/>
        </authorList>
    </citation>
    <scope>NUCLEOTIDE SEQUENCE [LARGE SCALE GENOMIC DNA]</scope>
    <source>
        <strain evidence="9">Dzin_1.0</strain>
    </source>
</reference>
<organism evidence="9 10">
    <name type="scientific">Dioscorea zingiberensis</name>
    <dbReference type="NCBI Taxonomy" id="325984"/>
    <lineage>
        <taxon>Eukaryota</taxon>
        <taxon>Viridiplantae</taxon>
        <taxon>Streptophyta</taxon>
        <taxon>Embryophyta</taxon>
        <taxon>Tracheophyta</taxon>
        <taxon>Spermatophyta</taxon>
        <taxon>Magnoliopsida</taxon>
        <taxon>Liliopsida</taxon>
        <taxon>Dioscoreales</taxon>
        <taxon>Dioscoreaceae</taxon>
        <taxon>Dioscorea</taxon>
    </lineage>
</organism>
<dbReference type="SUPFAM" id="SSF47576">
    <property type="entry name" value="Calponin-homology domain, CH-domain"/>
    <property type="match status" value="1"/>
</dbReference>
<keyword evidence="4" id="KW-0547">Nucleotide-binding</keyword>
<evidence type="ECO:0000256" key="1">
    <source>
        <dbReference type="ARBA" id="ARBA00010899"/>
    </source>
</evidence>
<dbReference type="Pfam" id="PF00225">
    <property type="entry name" value="Kinesin"/>
    <property type="match status" value="1"/>
</dbReference>
<feature type="binding site" evidence="4">
    <location>
        <begin position="432"/>
        <end position="439"/>
    </location>
    <ligand>
        <name>ATP</name>
        <dbReference type="ChEBI" id="CHEBI:30616"/>
    </ligand>
</feature>
<dbReference type="Gene3D" id="3.40.850.10">
    <property type="entry name" value="Kinesin motor domain"/>
    <property type="match status" value="1"/>
</dbReference>
<evidence type="ECO:0000313" key="10">
    <source>
        <dbReference type="Proteomes" id="UP001085076"/>
    </source>
</evidence>
<gene>
    <name evidence="9" type="ORF">J5N97_000900</name>
</gene>
<name>A0A9D5BV32_9LILI</name>
<feature type="compositionally biased region" description="Polar residues" evidence="6">
    <location>
        <begin position="925"/>
        <end position="934"/>
    </location>
</feature>
<dbReference type="SMART" id="SM00033">
    <property type="entry name" value="CH"/>
    <property type="match status" value="1"/>
</dbReference>
<evidence type="ECO:0000256" key="5">
    <source>
        <dbReference type="SAM" id="Coils"/>
    </source>
</evidence>
<evidence type="ECO:0000259" key="8">
    <source>
        <dbReference type="PROSITE" id="PS50067"/>
    </source>
</evidence>
<dbReference type="PRINTS" id="PR00380">
    <property type="entry name" value="KINESINHEAVY"/>
</dbReference>
<dbReference type="GO" id="GO:0008017">
    <property type="term" value="F:microtubule binding"/>
    <property type="evidence" value="ECO:0007669"/>
    <property type="project" value="InterPro"/>
</dbReference>
<keyword evidence="3 4" id="KW-0505">Motor protein</keyword>
<feature type="region of interest" description="Disordered" evidence="6">
    <location>
        <begin position="706"/>
        <end position="727"/>
    </location>
</feature>
<feature type="region of interest" description="Disordered" evidence="6">
    <location>
        <begin position="887"/>
        <end position="962"/>
    </location>
</feature>
<evidence type="ECO:0000256" key="4">
    <source>
        <dbReference type="PROSITE-ProRule" id="PRU00283"/>
    </source>
</evidence>
<keyword evidence="5" id="KW-0175">Coiled coil</keyword>
<keyword evidence="4" id="KW-0067">ATP-binding</keyword>
<dbReference type="AlphaFoldDB" id="A0A9D5BV32"/>
<comment type="similarity">
    <text evidence="1">Belongs to the TRAFAC class myosin-kinesin ATPase superfamily. Kinesin family. KIN-14 subfamily.</text>
</comment>
<dbReference type="GO" id="GO:0003777">
    <property type="term" value="F:microtubule motor activity"/>
    <property type="evidence" value="ECO:0007669"/>
    <property type="project" value="InterPro"/>
</dbReference>
<comment type="caution">
    <text evidence="9">The sequence shown here is derived from an EMBL/GenBank/DDBJ whole genome shotgun (WGS) entry which is preliminary data.</text>
</comment>
<dbReference type="CDD" id="cd21203">
    <property type="entry name" value="CH_AtKIN14-like"/>
    <property type="match status" value="1"/>
</dbReference>
<proteinExistence type="inferred from homology"/>
<dbReference type="FunFam" id="3.40.850.10:FF:000178">
    <property type="entry name" value="Kinesin-related protein3"/>
    <property type="match status" value="1"/>
</dbReference>
<dbReference type="GO" id="GO:0005874">
    <property type="term" value="C:microtubule"/>
    <property type="evidence" value="ECO:0007669"/>
    <property type="project" value="UniProtKB-KW"/>
</dbReference>
<feature type="compositionally biased region" description="Low complexity" evidence="6">
    <location>
        <begin position="944"/>
        <end position="955"/>
    </location>
</feature>
<dbReference type="SMART" id="SM00129">
    <property type="entry name" value="KISc"/>
    <property type="match status" value="1"/>
</dbReference>
<evidence type="ECO:0000256" key="3">
    <source>
        <dbReference type="ARBA" id="ARBA00023175"/>
    </source>
</evidence>
<dbReference type="OrthoDB" id="3176171at2759"/>
<dbReference type="Pfam" id="PF00307">
    <property type="entry name" value="CH"/>
    <property type="match status" value="1"/>
</dbReference>
<protein>
    <submittedName>
        <fullName evidence="9">Uncharacterized protein</fullName>
    </submittedName>
</protein>
<dbReference type="InterPro" id="IPR001715">
    <property type="entry name" value="CH_dom"/>
</dbReference>
<feature type="domain" description="Kinesin motor" evidence="8">
    <location>
        <begin position="350"/>
        <end position="654"/>
    </location>
</feature>
<dbReference type="InterPro" id="IPR001752">
    <property type="entry name" value="Kinesin_motor_dom"/>
</dbReference>
<evidence type="ECO:0000259" key="7">
    <source>
        <dbReference type="PROSITE" id="PS50021"/>
    </source>
</evidence>
<accession>A0A9D5BV32</accession>
<feature type="domain" description="Calponin-homology (CH)" evidence="7">
    <location>
        <begin position="59"/>
        <end position="180"/>
    </location>
</feature>
<dbReference type="InterPro" id="IPR036872">
    <property type="entry name" value="CH_dom_sf"/>
</dbReference>
<dbReference type="GO" id="GO:0007018">
    <property type="term" value="P:microtubule-based movement"/>
    <property type="evidence" value="ECO:0007669"/>
    <property type="project" value="InterPro"/>
</dbReference>
<dbReference type="PANTHER" id="PTHR47972">
    <property type="entry name" value="KINESIN-LIKE PROTEIN KLP-3"/>
    <property type="match status" value="1"/>
</dbReference>
<dbReference type="FunFam" id="3.40.850.10:FF:000111">
    <property type="entry name" value="p-loop nucleoside triphosphate hydrolase superfamily protein with CH (Calponin Homology) domain"/>
    <property type="match status" value="1"/>
</dbReference>
<evidence type="ECO:0000256" key="2">
    <source>
        <dbReference type="ARBA" id="ARBA00022701"/>
    </source>
</evidence>
<dbReference type="InterPro" id="IPR031852">
    <property type="entry name" value="Vik1/Cik1_MT-bd"/>
</dbReference>
<dbReference type="InterPro" id="IPR027417">
    <property type="entry name" value="P-loop_NTPase"/>
</dbReference>
<keyword evidence="2" id="KW-0493">Microtubule</keyword>
<dbReference type="GO" id="GO:0005524">
    <property type="term" value="F:ATP binding"/>
    <property type="evidence" value="ECO:0007669"/>
    <property type="project" value="UniProtKB-UniRule"/>
</dbReference>
<dbReference type="EMBL" id="JAGGNH010000040">
    <property type="protein sequence ID" value="KAJ0961150.1"/>
    <property type="molecule type" value="Genomic_DNA"/>
</dbReference>
<dbReference type="PROSITE" id="PS50021">
    <property type="entry name" value="CH"/>
    <property type="match status" value="1"/>
</dbReference>
<dbReference type="InterPro" id="IPR036961">
    <property type="entry name" value="Kinesin_motor_dom_sf"/>
</dbReference>
<dbReference type="InterPro" id="IPR027640">
    <property type="entry name" value="Kinesin-like_fam"/>
</dbReference>
<feature type="coiled-coil region" evidence="5">
    <location>
        <begin position="661"/>
        <end position="688"/>
    </location>
</feature>